<dbReference type="OrthoDB" id="428895at2759"/>
<evidence type="ECO:0000256" key="1">
    <source>
        <dbReference type="ARBA" id="ARBA00004116"/>
    </source>
</evidence>
<dbReference type="CDD" id="cd06897">
    <property type="entry name" value="PX_SNARE"/>
    <property type="match status" value="1"/>
</dbReference>
<dbReference type="FunFam" id="1.20.5.110:FF:000058">
    <property type="entry name" value="VAM7p Vacuolar SNARE protein"/>
    <property type="match status" value="1"/>
</dbReference>
<evidence type="ECO:0000259" key="6">
    <source>
        <dbReference type="PROSITE" id="PS50192"/>
    </source>
</evidence>
<evidence type="ECO:0000256" key="3">
    <source>
        <dbReference type="ARBA" id="ARBA00023054"/>
    </source>
</evidence>
<dbReference type="Proteomes" id="UP000242875">
    <property type="component" value="Unassembled WGS sequence"/>
</dbReference>
<evidence type="ECO:0000256" key="5">
    <source>
        <dbReference type="SAM" id="Coils"/>
    </source>
</evidence>
<name>A0A261Y2A8_9FUNG</name>
<accession>A0A261Y2A8</accession>
<dbReference type="PROSITE" id="PS50192">
    <property type="entry name" value="T_SNARE"/>
    <property type="match status" value="1"/>
</dbReference>
<feature type="domain" description="PX" evidence="7">
    <location>
        <begin position="1"/>
        <end position="119"/>
    </location>
</feature>
<protein>
    <recommendedName>
        <fullName evidence="10">PX domain-containing protein</fullName>
    </recommendedName>
</protein>
<dbReference type="SMART" id="SM00312">
    <property type="entry name" value="PX"/>
    <property type="match status" value="1"/>
</dbReference>
<feature type="domain" description="T-SNARE coiled-coil homology" evidence="6">
    <location>
        <begin position="317"/>
        <end position="379"/>
    </location>
</feature>
<keyword evidence="2" id="KW-0926">Vacuole</keyword>
<dbReference type="EMBL" id="MVBO01000030">
    <property type="protein sequence ID" value="OZJ04755.1"/>
    <property type="molecule type" value="Genomic_DNA"/>
</dbReference>
<evidence type="ECO:0000313" key="8">
    <source>
        <dbReference type="EMBL" id="OZJ04755.1"/>
    </source>
</evidence>
<dbReference type="PROSITE" id="PS50195">
    <property type="entry name" value="PX"/>
    <property type="match status" value="1"/>
</dbReference>
<feature type="coiled-coil region" evidence="5">
    <location>
        <begin position="208"/>
        <end position="235"/>
    </location>
</feature>
<comment type="caution">
    <text evidence="8">The sequence shown here is derived from an EMBL/GenBank/DDBJ whole genome shotgun (WGS) entry which is preliminary data.</text>
</comment>
<dbReference type="GO" id="GO:0000329">
    <property type="term" value="C:fungal-type vacuole membrane"/>
    <property type="evidence" value="ECO:0007669"/>
    <property type="project" value="UniProtKB-ARBA"/>
</dbReference>
<dbReference type="Gene3D" id="3.30.1520.10">
    <property type="entry name" value="Phox-like domain"/>
    <property type="match status" value="1"/>
</dbReference>
<dbReference type="GO" id="GO:0007034">
    <property type="term" value="P:vacuolar transport"/>
    <property type="evidence" value="ECO:0007669"/>
    <property type="project" value="UniProtKB-ARBA"/>
</dbReference>
<dbReference type="GO" id="GO:0035091">
    <property type="term" value="F:phosphatidylinositol binding"/>
    <property type="evidence" value="ECO:0007669"/>
    <property type="project" value="InterPro"/>
</dbReference>
<evidence type="ECO:0000259" key="7">
    <source>
        <dbReference type="PROSITE" id="PS50195"/>
    </source>
</evidence>
<dbReference type="InterPro" id="IPR001683">
    <property type="entry name" value="PX_dom"/>
</dbReference>
<proteinExistence type="predicted"/>
<dbReference type="CDD" id="cd15858">
    <property type="entry name" value="SNARE_VAM7"/>
    <property type="match status" value="1"/>
</dbReference>
<keyword evidence="3 5" id="KW-0175">Coiled coil</keyword>
<dbReference type="SMART" id="SM00397">
    <property type="entry name" value="t_SNARE"/>
    <property type="match status" value="1"/>
</dbReference>
<dbReference type="SUPFAM" id="SSF58038">
    <property type="entry name" value="SNARE fusion complex"/>
    <property type="match status" value="1"/>
</dbReference>
<evidence type="ECO:0000256" key="4">
    <source>
        <dbReference type="ARBA" id="ARBA00054927"/>
    </source>
</evidence>
<dbReference type="Gene3D" id="1.20.5.110">
    <property type="match status" value="1"/>
</dbReference>
<evidence type="ECO:0000256" key="2">
    <source>
        <dbReference type="ARBA" id="ARBA00022554"/>
    </source>
</evidence>
<dbReference type="PANTHER" id="PTHR22775">
    <property type="entry name" value="SORTING NEXIN"/>
    <property type="match status" value="1"/>
</dbReference>
<dbReference type="GO" id="GO:0097576">
    <property type="term" value="P:vacuole fusion"/>
    <property type="evidence" value="ECO:0007669"/>
    <property type="project" value="UniProtKB-ARBA"/>
</dbReference>
<organism evidence="8 9">
    <name type="scientific">Bifiguratus adelaidae</name>
    <dbReference type="NCBI Taxonomy" id="1938954"/>
    <lineage>
        <taxon>Eukaryota</taxon>
        <taxon>Fungi</taxon>
        <taxon>Fungi incertae sedis</taxon>
        <taxon>Mucoromycota</taxon>
        <taxon>Mucoromycotina</taxon>
        <taxon>Endogonomycetes</taxon>
        <taxon>Endogonales</taxon>
        <taxon>Endogonales incertae sedis</taxon>
        <taxon>Bifiguratus</taxon>
    </lineage>
</organism>
<dbReference type="SUPFAM" id="SSF64268">
    <property type="entry name" value="PX domain"/>
    <property type="match status" value="1"/>
</dbReference>
<dbReference type="GO" id="GO:0016192">
    <property type="term" value="P:vesicle-mediated transport"/>
    <property type="evidence" value="ECO:0007669"/>
    <property type="project" value="UniProtKB-ARBA"/>
</dbReference>
<sequence>MEAVHAIFVRSAETRSNPKPHTEYRIEIQGPIRTWNVWKRYSEFDRLNSEFARQFPKTPTPAPLPPKNYFSSTLKNAELVEERRKGLEAYLRAILASRDDRWRETPEWKAFLAIPTGRALDTASSYTSESWLDEQRELSNSTRQIRSLLNARETHLARNEVSMVHNNTMQAKKMLVTLSTRLTSLENGLTALAKGSASESRVLSEGELRRRTDMVNELKEERDSLNKLVNTGRQNNALLNATSHPSSPAKPAERRALLSNKNGEGNGWSGDVGFRSMPKSPDIKPATSRRVFGNPNALKETPQTMGLDNDQLLQLQNQMMDDQDAQVEQFSSILTRQKQIGLAIGDELDEQNQMLDELDTSVGKSKAKLTFAQKKLNKIK</sequence>
<comment type="subcellular location">
    <subcellularLocation>
        <location evidence="1">Vacuole</location>
    </subcellularLocation>
</comment>
<reference evidence="8 9" key="1">
    <citation type="journal article" date="2017" name="Mycologia">
        <title>Bifiguratus adelaidae, gen. et sp. nov., a new member of Mucoromycotina in endophytic and soil-dwelling habitats.</title>
        <authorList>
            <person name="Torres-Cruz T.J."/>
            <person name="Billingsley Tobias T.L."/>
            <person name="Almatruk M."/>
            <person name="Hesse C."/>
            <person name="Kuske C.R."/>
            <person name="Desiro A."/>
            <person name="Benucci G.M."/>
            <person name="Bonito G."/>
            <person name="Stajich J.E."/>
            <person name="Dunlap C."/>
            <person name="Arnold A.E."/>
            <person name="Porras-Alfaro A."/>
        </authorList>
    </citation>
    <scope>NUCLEOTIDE SEQUENCE [LARGE SCALE GENOMIC DNA]</scope>
    <source>
        <strain evidence="8 9">AZ0501</strain>
    </source>
</reference>
<gene>
    <name evidence="8" type="ORF">BZG36_01835</name>
</gene>
<evidence type="ECO:0008006" key="10">
    <source>
        <dbReference type="Google" id="ProtNLM"/>
    </source>
</evidence>
<evidence type="ECO:0000313" key="9">
    <source>
        <dbReference type="Proteomes" id="UP000242875"/>
    </source>
</evidence>
<dbReference type="Pfam" id="PF00787">
    <property type="entry name" value="PX"/>
    <property type="match status" value="1"/>
</dbReference>
<dbReference type="InterPro" id="IPR000727">
    <property type="entry name" value="T_SNARE_dom"/>
</dbReference>
<dbReference type="AlphaFoldDB" id="A0A261Y2A8"/>
<dbReference type="PANTHER" id="PTHR22775:SF3">
    <property type="entry name" value="SORTING NEXIN-13"/>
    <property type="match status" value="1"/>
</dbReference>
<comment type="function">
    <text evidence="4">Essential for proper morphogenesis of the vacuole. May exist as structural reinforcement on the surface of the vacuolar membrane and be required for maintenance against rupture by osmotic pressure.</text>
</comment>
<keyword evidence="9" id="KW-1185">Reference proteome</keyword>
<dbReference type="InterPro" id="IPR036871">
    <property type="entry name" value="PX_dom_sf"/>
</dbReference>